<proteinExistence type="predicted"/>
<dbReference type="Proteomes" id="UP000236178">
    <property type="component" value="Unassembled WGS sequence"/>
</dbReference>
<dbReference type="AlphaFoldDB" id="A0A2I0SK92"/>
<reference evidence="2 3" key="1">
    <citation type="submission" date="2017-12" db="EMBL/GenBank/DDBJ databases">
        <title>Streptomyces populusis sp. nov., a novel endophytic actinobacterium isolated from stems of Populus adenopoda Maxim.</title>
        <authorList>
            <person name="Wang Z."/>
        </authorList>
    </citation>
    <scope>NUCLEOTIDE SEQUENCE [LARGE SCALE GENOMIC DNA]</scope>
    <source>
        <strain evidence="2 3">A249</strain>
    </source>
</reference>
<keyword evidence="3" id="KW-1185">Reference proteome</keyword>
<protein>
    <submittedName>
        <fullName evidence="2">Uncharacterized protein</fullName>
    </submittedName>
</protein>
<name>A0A2I0SK92_9ACTN</name>
<evidence type="ECO:0000256" key="1">
    <source>
        <dbReference type="SAM" id="MobiDB-lite"/>
    </source>
</evidence>
<evidence type="ECO:0000313" key="3">
    <source>
        <dbReference type="Proteomes" id="UP000236178"/>
    </source>
</evidence>
<comment type="caution">
    <text evidence="2">The sequence shown here is derived from an EMBL/GenBank/DDBJ whole genome shotgun (WGS) entry which is preliminary data.</text>
</comment>
<organism evidence="2 3">
    <name type="scientific">Streptomyces populi</name>
    <dbReference type="NCBI Taxonomy" id="2058924"/>
    <lineage>
        <taxon>Bacteria</taxon>
        <taxon>Bacillati</taxon>
        <taxon>Actinomycetota</taxon>
        <taxon>Actinomycetes</taxon>
        <taxon>Kitasatosporales</taxon>
        <taxon>Streptomycetaceae</taxon>
        <taxon>Streptomyces</taxon>
    </lineage>
</organism>
<feature type="region of interest" description="Disordered" evidence="1">
    <location>
        <begin position="159"/>
        <end position="182"/>
    </location>
</feature>
<dbReference type="OrthoDB" id="275232at2"/>
<accession>A0A2I0SK92</accession>
<sequence length="182" mass="20307">MLGLLGFYDELDNRPGRPNGSIHDAVRPVGEPDEAHLVAYLDAGHYLVDVMEAGRDVITGAAHRHSPGCSSLVTDGSWLWRQDFPHYVETHHVSLAEAFIEHVRSLNYQMPGITVAQFAPHYDETMPLVGWASAVPWRSTATTLVPEPRETTSKAQFDAAMLARDRNRPNGSWGRPRKPRKT</sequence>
<dbReference type="EMBL" id="PJOS01000053">
    <property type="protein sequence ID" value="PKT70319.1"/>
    <property type="molecule type" value="Genomic_DNA"/>
</dbReference>
<evidence type="ECO:0000313" key="2">
    <source>
        <dbReference type="EMBL" id="PKT70319.1"/>
    </source>
</evidence>
<dbReference type="RefSeq" id="WP_103551760.1">
    <property type="nucleotide sequence ID" value="NZ_JBHJSK010000007.1"/>
</dbReference>
<gene>
    <name evidence="2" type="ORF">CW362_24890</name>
</gene>